<dbReference type="InterPro" id="IPR018212">
    <property type="entry name" value="Na/solute_symporter_CS"/>
</dbReference>
<reference evidence="9" key="1">
    <citation type="submission" date="2003-08" db="EMBL/GenBank/DDBJ databases">
        <authorList>
            <person name="Birren B."/>
            <person name="Nusbaum C."/>
            <person name="Abebe A."/>
            <person name="Abouelleil A."/>
            <person name="Adekoya E."/>
            <person name="Ait-zahra M."/>
            <person name="Allen N."/>
            <person name="Allen T."/>
            <person name="An P."/>
            <person name="Anderson M."/>
            <person name="Anderson S."/>
            <person name="Arachchi H."/>
            <person name="Armbruster J."/>
            <person name="Bachantsang P."/>
            <person name="Baldwin J."/>
            <person name="Barry A."/>
            <person name="Bayul T."/>
            <person name="Blitshsteyn B."/>
            <person name="Bloom T."/>
            <person name="Blye J."/>
            <person name="Boguslavskiy L."/>
            <person name="Borowsky M."/>
            <person name="Boukhgalter B."/>
            <person name="Brunache A."/>
            <person name="Butler J."/>
            <person name="Calixte N."/>
            <person name="Calvo S."/>
            <person name="Camarata J."/>
            <person name="Campo K."/>
            <person name="Chang J."/>
            <person name="Cheshatsang Y."/>
            <person name="Citroen M."/>
            <person name="Collymore A."/>
            <person name="Considine T."/>
            <person name="Cook A."/>
            <person name="Cooke P."/>
            <person name="Corum B."/>
            <person name="Cuomo C."/>
            <person name="David R."/>
            <person name="Dawoe T."/>
            <person name="Degray S."/>
            <person name="Dodge S."/>
            <person name="Dooley K."/>
            <person name="Dorje P."/>
            <person name="Dorjee K."/>
            <person name="Dorris L."/>
            <person name="Duffey N."/>
            <person name="Dupes A."/>
            <person name="Elkins T."/>
            <person name="Engels R."/>
            <person name="Erickson J."/>
            <person name="Farina A."/>
            <person name="Faro S."/>
            <person name="Ferreira P."/>
            <person name="Fischer H."/>
            <person name="Fitzgerald M."/>
            <person name="Foley K."/>
            <person name="Gage D."/>
            <person name="Galagan J."/>
            <person name="Gearin G."/>
            <person name="Gnerre S."/>
            <person name="Gnirke A."/>
            <person name="Goyette A."/>
            <person name="Graham J."/>
            <person name="Grandbois E."/>
            <person name="Gyaltsen K."/>
            <person name="Hafez N."/>
            <person name="Hagopian D."/>
            <person name="Hagos B."/>
            <person name="Hall J."/>
            <person name="Hatcher B."/>
            <person name="Heller A."/>
            <person name="Higgins H."/>
            <person name="Honan T."/>
            <person name="Horn A."/>
            <person name="Houde N."/>
            <person name="Hughes L."/>
            <person name="Hulme W."/>
            <person name="Husby E."/>
            <person name="Iliev I."/>
            <person name="Jaffe D."/>
            <person name="Jones C."/>
            <person name="Kamal M."/>
            <person name="Kamat A."/>
            <person name="Kamvysselis M."/>
            <person name="Karlsson E."/>
            <person name="Kells C."/>
            <person name="Kieu A."/>
            <person name="Kisner P."/>
            <person name="Kodira C."/>
            <person name="Kulbokas E."/>
            <person name="Labutti K."/>
            <person name="Lama D."/>
            <person name="Landers T."/>
            <person name="Leger J."/>
            <person name="Levine S."/>
            <person name="Lewis D."/>
            <person name="Lewis T."/>
            <person name="Lindblad-toh K."/>
            <person name="Liu X."/>
            <person name="Lokyitsang T."/>
            <person name="Lokyitsang Y."/>
            <person name="Lucien O."/>
            <person name="Lui A."/>
            <person name="Ma L.J."/>
            <person name="Mabbitt R."/>
            <person name="Macdonald J."/>
            <person name="Maclean C."/>
            <person name="Major J."/>
            <person name="Manning J."/>
            <person name="Marabella R."/>
            <person name="Maru K."/>
            <person name="Matthews C."/>
            <person name="Mauceli E."/>
            <person name="Mccarthy M."/>
            <person name="Mcdonough S."/>
            <person name="Mcghee T."/>
            <person name="Meldrim J."/>
            <person name="Meneus L."/>
            <person name="Mesirov J."/>
            <person name="Mihalev A."/>
            <person name="Mihova T."/>
            <person name="Mikkelsen T."/>
            <person name="Mlenga V."/>
            <person name="Moru K."/>
            <person name="Mozes J."/>
            <person name="Mulrain L."/>
            <person name="Munson G."/>
            <person name="Naylor J."/>
            <person name="Newes C."/>
            <person name="Nguyen C."/>
            <person name="Nguyen N."/>
            <person name="Nguyen T."/>
            <person name="Nicol R."/>
            <person name="Nielsen C."/>
            <person name="Nizzari M."/>
            <person name="Norbu C."/>
            <person name="Norbu N."/>
            <person name="O'donnell P."/>
            <person name="Okoawo O."/>
            <person name="O'leary S."/>
            <person name="Omotosho B."/>
            <person name="O'neill K."/>
            <person name="Osman S."/>
            <person name="Parker S."/>
            <person name="Perrin D."/>
            <person name="Phunkhang P."/>
            <person name="Piqani B."/>
            <person name="Purcell S."/>
            <person name="Rachupka T."/>
            <person name="Ramasamy U."/>
            <person name="Rameau R."/>
            <person name="Ray V."/>
            <person name="Raymond C."/>
            <person name="Retta R."/>
            <person name="Richardson S."/>
            <person name="Rise C."/>
            <person name="Rodriguez J."/>
            <person name="Rogers J."/>
            <person name="Rogov P."/>
            <person name="Rutman M."/>
            <person name="Schupbach R."/>
            <person name="Seaman C."/>
            <person name="Settipalli S."/>
            <person name="Sharpe T."/>
            <person name="Sheridan J."/>
            <person name="Sherpa N."/>
            <person name="Shi J."/>
            <person name="Smirnov S."/>
            <person name="Smith C."/>
            <person name="Sougnez C."/>
            <person name="Spencer B."/>
            <person name="Stalker J."/>
            <person name="Stange-thomann N."/>
            <person name="Stavropoulos S."/>
            <person name="Stetson K."/>
            <person name="Stone C."/>
            <person name="Stone S."/>
            <person name="Stubbs M."/>
            <person name="Talamas J."/>
            <person name="Tchuinga P."/>
            <person name="Tenzing P."/>
            <person name="Tesfaye S."/>
            <person name="Theodore J."/>
            <person name="Thoulutsang Y."/>
            <person name="Topham K."/>
            <person name="Towey S."/>
            <person name="Tsamla T."/>
            <person name="Tsomo N."/>
            <person name="Vallee D."/>
            <person name="Vassiliev H."/>
            <person name="Venkataraman V."/>
            <person name="Vinson J."/>
            <person name="Vo A."/>
            <person name="Wade C."/>
            <person name="Wang S."/>
            <person name="Wangchuk T."/>
            <person name="Wangdi T."/>
            <person name="Whittaker C."/>
            <person name="Wilkinson J."/>
            <person name="Wu Y."/>
            <person name="Wyman D."/>
            <person name="Yadav S."/>
            <person name="Yang S."/>
            <person name="Yang X."/>
            <person name="Yeager S."/>
            <person name="Yee E."/>
            <person name="Young G."/>
            <person name="Zainoun J."/>
            <person name="Zembeck L."/>
            <person name="Zimmer A."/>
            <person name="Zody M."/>
            <person name="Lander E."/>
        </authorList>
    </citation>
    <scope>NUCLEOTIDE SEQUENCE [LARGE SCALE GENOMIC DNA]</scope>
</reference>
<accession>H2YMH4</accession>
<dbReference type="Pfam" id="PF00474">
    <property type="entry name" value="SSF"/>
    <property type="match status" value="1"/>
</dbReference>
<evidence type="ECO:0000256" key="4">
    <source>
        <dbReference type="ARBA" id="ARBA00022989"/>
    </source>
</evidence>
<evidence type="ECO:0000256" key="7">
    <source>
        <dbReference type="SAM" id="Phobius"/>
    </source>
</evidence>
<feature type="transmembrane region" description="Helical" evidence="7">
    <location>
        <begin position="37"/>
        <end position="57"/>
    </location>
</feature>
<feature type="transmembrane region" description="Helical" evidence="7">
    <location>
        <begin position="120"/>
        <end position="140"/>
    </location>
</feature>
<feature type="transmembrane region" description="Helical" evidence="7">
    <location>
        <begin position="152"/>
        <end position="179"/>
    </location>
</feature>
<dbReference type="HOGENOM" id="CLU_018808_9_2_1"/>
<dbReference type="PANTHER" id="PTHR11819:SF150">
    <property type="entry name" value="SODIUM_MYO-INOSITOL COTRANSPORTER"/>
    <property type="match status" value="1"/>
</dbReference>
<dbReference type="NCBIfam" id="TIGR00813">
    <property type="entry name" value="sss"/>
    <property type="match status" value="1"/>
</dbReference>
<feature type="transmembrane region" description="Helical" evidence="7">
    <location>
        <begin position="6"/>
        <end position="25"/>
    </location>
</feature>
<evidence type="ECO:0000313" key="8">
    <source>
        <dbReference type="Ensembl" id="ENSCSAVP00000006526.1"/>
    </source>
</evidence>
<comment type="similarity">
    <text evidence="2 6">Belongs to the sodium:solute symporter (SSF) (TC 2.A.21) family.</text>
</comment>
<name>H2YMH4_CIOSA</name>
<dbReference type="AlphaFoldDB" id="H2YMH4"/>
<keyword evidence="5 7" id="KW-0472">Membrane</keyword>
<dbReference type="PANTHER" id="PTHR11819">
    <property type="entry name" value="SOLUTE CARRIER FAMILY 5"/>
    <property type="match status" value="1"/>
</dbReference>
<evidence type="ECO:0000256" key="5">
    <source>
        <dbReference type="ARBA" id="ARBA00023136"/>
    </source>
</evidence>
<dbReference type="Ensembl" id="ENSCSAVT00000006609.1">
    <property type="protein sequence ID" value="ENSCSAVP00000006526.1"/>
    <property type="gene ID" value="ENSCSAVG00000003907.1"/>
</dbReference>
<feature type="transmembrane region" description="Helical" evidence="7">
    <location>
        <begin position="262"/>
        <end position="283"/>
    </location>
</feature>
<keyword evidence="9" id="KW-1185">Reference proteome</keyword>
<feature type="transmembrane region" description="Helical" evidence="7">
    <location>
        <begin position="186"/>
        <end position="208"/>
    </location>
</feature>
<keyword evidence="3 7" id="KW-0812">Transmembrane</keyword>
<feature type="transmembrane region" description="Helical" evidence="7">
    <location>
        <begin position="432"/>
        <end position="453"/>
    </location>
</feature>
<feature type="transmembrane region" description="Helical" evidence="7">
    <location>
        <begin position="77"/>
        <end position="99"/>
    </location>
</feature>
<dbReference type="InterPro" id="IPR001734">
    <property type="entry name" value="Na/solute_symporter"/>
</dbReference>
<feature type="transmembrane region" description="Helical" evidence="7">
    <location>
        <begin position="473"/>
        <end position="493"/>
    </location>
</feature>
<dbReference type="InterPro" id="IPR038377">
    <property type="entry name" value="Na/Glc_symporter_sf"/>
</dbReference>
<proteinExistence type="inferred from homology"/>
<dbReference type="GO" id="GO:0006020">
    <property type="term" value="P:inositol metabolic process"/>
    <property type="evidence" value="ECO:0007669"/>
    <property type="project" value="TreeGrafter"/>
</dbReference>
<dbReference type="PROSITE" id="PS00456">
    <property type="entry name" value="NA_SOLUT_SYMP_1"/>
    <property type="match status" value="1"/>
</dbReference>
<evidence type="ECO:0000256" key="2">
    <source>
        <dbReference type="ARBA" id="ARBA00006434"/>
    </source>
</evidence>
<dbReference type="GO" id="GO:0005412">
    <property type="term" value="F:D-glucose:sodium symporter activity"/>
    <property type="evidence" value="ECO:0007669"/>
    <property type="project" value="TreeGrafter"/>
</dbReference>
<evidence type="ECO:0008006" key="10">
    <source>
        <dbReference type="Google" id="ProtNLM"/>
    </source>
</evidence>
<organism evidence="8 9">
    <name type="scientific">Ciona savignyi</name>
    <name type="common">Pacific transparent sea squirt</name>
    <dbReference type="NCBI Taxonomy" id="51511"/>
    <lineage>
        <taxon>Eukaryota</taxon>
        <taxon>Metazoa</taxon>
        <taxon>Chordata</taxon>
        <taxon>Tunicata</taxon>
        <taxon>Ascidiacea</taxon>
        <taxon>Phlebobranchia</taxon>
        <taxon>Cionidae</taxon>
        <taxon>Ciona</taxon>
    </lineage>
</organism>
<dbReference type="GO" id="GO:0015798">
    <property type="term" value="P:myo-inositol transport"/>
    <property type="evidence" value="ECO:0007669"/>
    <property type="project" value="TreeGrafter"/>
</dbReference>
<dbReference type="GO" id="GO:0005886">
    <property type="term" value="C:plasma membrane"/>
    <property type="evidence" value="ECO:0007669"/>
    <property type="project" value="TreeGrafter"/>
</dbReference>
<protein>
    <recommendedName>
        <fullName evidence="10">Sodium/myo-inositol cotransporter</fullName>
    </recommendedName>
</protein>
<sequence>LDTWDVVTIVLYFVFVIAVGLFAMCRANRGTISGYFLAGRTMLWFPVGASLFVSNIGSEHFIGLAGSGAAIGIATGAWEVNALILIQLLGFVFAPIYITSGVVTMPEYLSKRFGGRRLRVFMAVLSLLLYIFTKVSVNLYSGGLFIQQSLGWNIYLSMIGLILITALLTITGGLAAVIYTDTLQAVLMISGATALTVLSELVGCGYPLNDSFVMLREPTDPNVPWPGFIFGQTPASIWYWCADQVIVQRALAAKSLSHAQGATIFAGLLKILPLFIMVMPGLISRILYTACVDPAVCYSVCQSESGCSNIAFPRLVLGVMPTGARGLMMSVMIAALMSDLDSIFNSSSTIFTIDIWKRAIRPKCSVREMMLVGRVWVLVMVGLSIAWVPVMLLLQDGQLFLTIQEISGYLSPPIAAIFLLGVFWTRCNEQGAFWGMMAGFVVGIVRMIIVFSFQSQAGNCLWYHDFITKINFMYYAIIIFMTTIIVAIIVSLFTEKPS</sequence>
<keyword evidence="4 7" id="KW-1133">Transmembrane helix</keyword>
<evidence type="ECO:0000256" key="6">
    <source>
        <dbReference type="RuleBase" id="RU362091"/>
    </source>
</evidence>
<reference evidence="8" key="2">
    <citation type="submission" date="2025-08" db="UniProtKB">
        <authorList>
            <consortium name="Ensembl"/>
        </authorList>
    </citation>
    <scope>IDENTIFICATION</scope>
</reference>
<feature type="transmembrane region" description="Helical" evidence="7">
    <location>
        <begin position="371"/>
        <end position="394"/>
    </location>
</feature>
<dbReference type="Gene3D" id="1.20.1730.10">
    <property type="entry name" value="Sodium/glucose cotransporter"/>
    <property type="match status" value="1"/>
</dbReference>
<feature type="transmembrane region" description="Helical" evidence="7">
    <location>
        <begin position="406"/>
        <end position="425"/>
    </location>
</feature>
<evidence type="ECO:0000256" key="1">
    <source>
        <dbReference type="ARBA" id="ARBA00004141"/>
    </source>
</evidence>
<evidence type="ECO:0000256" key="3">
    <source>
        <dbReference type="ARBA" id="ARBA00022692"/>
    </source>
</evidence>
<dbReference type="Proteomes" id="UP000007875">
    <property type="component" value="Unassembled WGS sequence"/>
</dbReference>
<dbReference type="GeneTree" id="ENSGT00940000161679"/>
<evidence type="ECO:0000313" key="9">
    <source>
        <dbReference type="Proteomes" id="UP000007875"/>
    </source>
</evidence>
<dbReference type="PROSITE" id="PS00457">
    <property type="entry name" value="NA_SOLUT_SYMP_2"/>
    <property type="match status" value="1"/>
</dbReference>
<dbReference type="PROSITE" id="PS50283">
    <property type="entry name" value="NA_SOLUT_SYMP_3"/>
    <property type="match status" value="1"/>
</dbReference>
<reference evidence="8" key="3">
    <citation type="submission" date="2025-09" db="UniProtKB">
        <authorList>
            <consortium name="Ensembl"/>
        </authorList>
    </citation>
    <scope>IDENTIFICATION</scope>
</reference>
<comment type="subcellular location">
    <subcellularLocation>
        <location evidence="1">Membrane</location>
        <topology evidence="1">Multi-pass membrane protein</topology>
    </subcellularLocation>
</comment>